<keyword evidence="1" id="KW-0812">Transmembrane</keyword>
<evidence type="ECO:0000313" key="3">
    <source>
        <dbReference type="Proteomes" id="UP000760819"/>
    </source>
</evidence>
<evidence type="ECO:0000256" key="1">
    <source>
        <dbReference type="SAM" id="Phobius"/>
    </source>
</evidence>
<proteinExistence type="predicted"/>
<accession>A0A955I5G2</accession>
<evidence type="ECO:0000313" key="2">
    <source>
        <dbReference type="EMBL" id="MCA9379330.1"/>
    </source>
</evidence>
<comment type="caution">
    <text evidence="2">The sequence shown here is derived from an EMBL/GenBank/DDBJ whole genome shotgun (WGS) entry which is preliminary data.</text>
</comment>
<dbReference type="Proteomes" id="UP000760819">
    <property type="component" value="Unassembled WGS sequence"/>
</dbReference>
<feature type="transmembrane region" description="Helical" evidence="1">
    <location>
        <begin position="26"/>
        <end position="43"/>
    </location>
</feature>
<feature type="transmembrane region" description="Helical" evidence="1">
    <location>
        <begin position="123"/>
        <end position="144"/>
    </location>
</feature>
<gene>
    <name evidence="2" type="ORF">KC640_02790</name>
</gene>
<protein>
    <submittedName>
        <fullName evidence="2">Uncharacterized protein</fullName>
    </submittedName>
</protein>
<keyword evidence="1" id="KW-0472">Membrane</keyword>
<sequence>MIKIIGALIIVYLVLGLQVAFGQTALLAFLQPIGWLAIALWLARSDDNPWYTFGFVSILSIVYGLLVATNLGTILLSLSLTILVWQGLQRLINLQIQNLGQILVFFNIWQVLWLLLARGEITLASYLSFIICNTIGALVVVTFLRAIASRVSERPVHLG</sequence>
<reference evidence="2" key="2">
    <citation type="journal article" date="2021" name="Microbiome">
        <title>Successional dynamics and alternative stable states in a saline activated sludge microbial community over 9 years.</title>
        <authorList>
            <person name="Wang Y."/>
            <person name="Ye J."/>
            <person name="Ju F."/>
            <person name="Liu L."/>
            <person name="Boyd J.A."/>
            <person name="Deng Y."/>
            <person name="Parks D.H."/>
            <person name="Jiang X."/>
            <person name="Yin X."/>
            <person name="Woodcroft B.J."/>
            <person name="Tyson G.W."/>
            <person name="Hugenholtz P."/>
            <person name="Polz M.F."/>
            <person name="Zhang T."/>
        </authorList>
    </citation>
    <scope>NUCLEOTIDE SEQUENCE</scope>
    <source>
        <strain evidence="2">HKST-UBA12</strain>
    </source>
</reference>
<reference evidence="2" key="1">
    <citation type="submission" date="2020-04" db="EMBL/GenBank/DDBJ databases">
        <authorList>
            <person name="Zhang T."/>
        </authorList>
    </citation>
    <scope>NUCLEOTIDE SEQUENCE</scope>
    <source>
        <strain evidence="2">HKST-UBA12</strain>
    </source>
</reference>
<feature type="transmembrane region" description="Helical" evidence="1">
    <location>
        <begin position="74"/>
        <end position="92"/>
    </location>
</feature>
<name>A0A955I5G2_9BACT</name>
<organism evidence="2 3">
    <name type="scientific">Candidatus Dojkabacteria bacterium</name>
    <dbReference type="NCBI Taxonomy" id="2099670"/>
    <lineage>
        <taxon>Bacteria</taxon>
        <taxon>Candidatus Dojkabacteria</taxon>
    </lineage>
</organism>
<dbReference type="EMBL" id="JAGQLI010000145">
    <property type="protein sequence ID" value="MCA9379330.1"/>
    <property type="molecule type" value="Genomic_DNA"/>
</dbReference>
<feature type="transmembrane region" description="Helical" evidence="1">
    <location>
        <begin position="99"/>
        <end position="117"/>
    </location>
</feature>
<keyword evidence="1" id="KW-1133">Transmembrane helix</keyword>
<dbReference type="AlphaFoldDB" id="A0A955I5G2"/>